<keyword evidence="2" id="KW-1185">Reference proteome</keyword>
<dbReference type="Proteomes" id="UP000326532">
    <property type="component" value="Unassembled WGS sequence"/>
</dbReference>
<reference evidence="1 2" key="1">
    <citation type="submission" date="2019-04" db="EMBL/GenBank/DDBJ databases">
        <title>Fungal friends and foes A comparative genomics study of 23 Aspergillus species from section Flavi.</title>
        <authorList>
            <consortium name="DOE Joint Genome Institute"/>
            <person name="Kjaerbolling I."/>
            <person name="Vesth T.C."/>
            <person name="Frisvad J.C."/>
            <person name="Nybo J.L."/>
            <person name="Theobald S."/>
            <person name="Kildgaard S."/>
            <person name="Petersen T.I."/>
            <person name="Kuo A."/>
            <person name="Sato A."/>
            <person name="Lyhne E.K."/>
            <person name="Kogle M.E."/>
            <person name="Wiebenga A."/>
            <person name="Kun R.S."/>
            <person name="Lubbers R.J."/>
            <person name="Makela M.R."/>
            <person name="Barry K."/>
            <person name="Chovatia M."/>
            <person name="Clum A."/>
            <person name="Daum C."/>
            <person name="Haridas S."/>
            <person name="He G."/>
            <person name="LaButti K."/>
            <person name="Lipzen A."/>
            <person name="Mondo S."/>
            <person name="Pangilinan J."/>
            <person name="Riley R."/>
            <person name="Salamov A."/>
            <person name="Simmons B.A."/>
            <person name="Magnuson J.K."/>
            <person name="Henrissat B."/>
            <person name="Mortensen U.H."/>
            <person name="Larsen T.O."/>
            <person name="De vries R.P."/>
            <person name="Grigoriev I.V."/>
            <person name="Machida M."/>
            <person name="Baker S.E."/>
            <person name="Andersen M.R."/>
        </authorList>
    </citation>
    <scope>NUCLEOTIDE SEQUENCE [LARGE SCALE GENOMIC DNA]</scope>
    <source>
        <strain evidence="1 2">CBS 117618</strain>
    </source>
</reference>
<proteinExistence type="predicted"/>
<sequence length="212" mass="24489">MSRSITIQEQEFKLLDIISLKISEDLYDISVVHNAQRVSDGKLVIIKLRYQLPFNPREVPSDVPVIIEDGKRDFRMECRSLQENQMLGVPIYHSHQELIQEGEHSWYLPGGYLNALAMERVPGEPVTHLRLTATEADLIKTQLAKMFNIMRRKVYDVGDPNTEHIFFDRKTQQTYFIGMSAVLKGEVMCLDPIVKTSKKVTMFCVDSFVIRQ</sequence>
<evidence type="ECO:0000313" key="2">
    <source>
        <dbReference type="Proteomes" id="UP000326532"/>
    </source>
</evidence>
<dbReference type="EMBL" id="ML734949">
    <property type="protein sequence ID" value="KAB8208953.1"/>
    <property type="molecule type" value="Genomic_DNA"/>
</dbReference>
<organism evidence="1 2">
    <name type="scientific">Aspergillus parasiticus</name>
    <dbReference type="NCBI Taxonomy" id="5067"/>
    <lineage>
        <taxon>Eukaryota</taxon>
        <taxon>Fungi</taxon>
        <taxon>Dikarya</taxon>
        <taxon>Ascomycota</taxon>
        <taxon>Pezizomycotina</taxon>
        <taxon>Eurotiomycetes</taxon>
        <taxon>Eurotiomycetidae</taxon>
        <taxon>Eurotiales</taxon>
        <taxon>Aspergillaceae</taxon>
        <taxon>Aspergillus</taxon>
        <taxon>Aspergillus subgen. Circumdati</taxon>
    </lineage>
</organism>
<dbReference type="OMA" id="NTEHVFF"/>
<gene>
    <name evidence="1" type="ORF">BDV34DRAFT_222207</name>
</gene>
<name>A0A5N6DWH1_ASPPA</name>
<accession>A0A5N6DWH1</accession>
<dbReference type="VEuPathDB" id="FungiDB:BDV34DRAFT_222207"/>
<protein>
    <submittedName>
        <fullName evidence="1">Uncharacterized protein</fullName>
    </submittedName>
</protein>
<dbReference type="AlphaFoldDB" id="A0A5N6DWH1"/>
<evidence type="ECO:0000313" key="1">
    <source>
        <dbReference type="EMBL" id="KAB8208953.1"/>
    </source>
</evidence>